<dbReference type="EC" id="3.4.21.89" evidence="4 7"/>
<dbReference type="STRING" id="1123500.GCA_000420365_00925"/>
<keyword evidence="10" id="KW-1185">Reference proteome</keyword>
<evidence type="ECO:0000313" key="9">
    <source>
        <dbReference type="EMBL" id="KRN32167.1"/>
    </source>
</evidence>
<dbReference type="PRINTS" id="PR00727">
    <property type="entry name" value="LEADERPTASE"/>
</dbReference>
<dbReference type="Pfam" id="PF10502">
    <property type="entry name" value="Peptidase_S26"/>
    <property type="match status" value="1"/>
</dbReference>
<dbReference type="PANTHER" id="PTHR43390">
    <property type="entry name" value="SIGNAL PEPTIDASE I"/>
    <property type="match status" value="1"/>
</dbReference>
<dbReference type="AlphaFoldDB" id="A0A0R2G3T6"/>
<evidence type="ECO:0000256" key="5">
    <source>
        <dbReference type="ARBA" id="ARBA00022801"/>
    </source>
</evidence>
<proteinExistence type="inferred from homology"/>
<gene>
    <name evidence="9" type="ORF">IV68_GL000515</name>
</gene>
<dbReference type="Gene3D" id="2.10.109.10">
    <property type="entry name" value="Umud Fragment, subunit A"/>
    <property type="match status" value="1"/>
</dbReference>
<dbReference type="NCBIfam" id="TIGR02227">
    <property type="entry name" value="sigpep_I_bact"/>
    <property type="match status" value="1"/>
</dbReference>
<evidence type="ECO:0000256" key="7">
    <source>
        <dbReference type="RuleBase" id="RU362042"/>
    </source>
</evidence>
<dbReference type="InParanoid" id="A0A0R2G3T6"/>
<evidence type="ECO:0000256" key="1">
    <source>
        <dbReference type="ARBA" id="ARBA00000677"/>
    </source>
</evidence>
<feature type="active site" evidence="6">
    <location>
        <position position="31"/>
    </location>
</feature>
<sequence length="199" mass="22459">MSWVWPIVIGLVIALLIKQFWFEPTKVEGTSMDPNLSNGELVVQLKNKPIKRGEVIVFDAHGEDPNAVAGRKYVKRVIALPGDTVSAQNGVLKVNGKTVNQDYISENEQYATNFPSAAEIGNWSSLSELGKKMNWSRNVTDKVPKNQYFVLGDHRSVSNDSRYWGFVDGNKVMGVVKVPFWGSTSQQRNINQEWKHFFD</sequence>
<dbReference type="EMBL" id="JQAX01000002">
    <property type="protein sequence ID" value="KRN32167.1"/>
    <property type="molecule type" value="Genomic_DNA"/>
</dbReference>
<dbReference type="Proteomes" id="UP000051296">
    <property type="component" value="Unassembled WGS sequence"/>
</dbReference>
<dbReference type="InterPro" id="IPR019533">
    <property type="entry name" value="Peptidase_S26"/>
</dbReference>
<evidence type="ECO:0000313" key="10">
    <source>
        <dbReference type="Proteomes" id="UP000051296"/>
    </source>
</evidence>
<dbReference type="SUPFAM" id="SSF51306">
    <property type="entry name" value="LexA/Signal peptidase"/>
    <property type="match status" value="1"/>
</dbReference>
<dbReference type="GO" id="GO:0006465">
    <property type="term" value="P:signal peptide processing"/>
    <property type="evidence" value="ECO:0007669"/>
    <property type="project" value="InterPro"/>
</dbReference>
<evidence type="ECO:0000256" key="2">
    <source>
        <dbReference type="ARBA" id="ARBA00004401"/>
    </source>
</evidence>
<comment type="subcellular location">
    <subcellularLocation>
        <location evidence="2">Cell membrane</location>
        <topology evidence="2">Single-pass type II membrane protein</topology>
    </subcellularLocation>
    <subcellularLocation>
        <location evidence="7">Membrane</location>
        <topology evidence="7">Single-pass type II membrane protein</topology>
    </subcellularLocation>
</comment>
<dbReference type="FunCoup" id="A0A0R2G3T6">
    <property type="interactions" value="317"/>
</dbReference>
<dbReference type="PATRIC" id="fig|1123500.6.peg.518"/>
<dbReference type="eggNOG" id="COG0681">
    <property type="taxonomic scope" value="Bacteria"/>
</dbReference>
<dbReference type="GO" id="GO:0005886">
    <property type="term" value="C:plasma membrane"/>
    <property type="evidence" value="ECO:0007669"/>
    <property type="project" value="UniProtKB-SubCell"/>
</dbReference>
<evidence type="ECO:0000256" key="6">
    <source>
        <dbReference type="PIRSR" id="PIRSR600223-1"/>
    </source>
</evidence>
<dbReference type="InterPro" id="IPR019758">
    <property type="entry name" value="Pept_S26A_signal_pept_1_CS"/>
</dbReference>
<name>A0A0R2G3T6_9LACO</name>
<evidence type="ECO:0000256" key="4">
    <source>
        <dbReference type="ARBA" id="ARBA00013208"/>
    </source>
</evidence>
<dbReference type="GO" id="GO:0009003">
    <property type="term" value="F:signal peptidase activity"/>
    <property type="evidence" value="ECO:0007669"/>
    <property type="project" value="UniProtKB-EC"/>
</dbReference>
<dbReference type="InterPro" id="IPR036286">
    <property type="entry name" value="LexA/Signal_pep-like_sf"/>
</dbReference>
<reference evidence="9 10" key="1">
    <citation type="journal article" date="2015" name="Genome Announc.">
        <title>Expanding the biotechnology potential of lactobacilli through comparative genomics of 213 strains and associated genera.</title>
        <authorList>
            <person name="Sun Z."/>
            <person name="Harris H.M."/>
            <person name="McCann A."/>
            <person name="Guo C."/>
            <person name="Argimon S."/>
            <person name="Zhang W."/>
            <person name="Yang X."/>
            <person name="Jeffery I.B."/>
            <person name="Cooney J.C."/>
            <person name="Kagawa T.F."/>
            <person name="Liu W."/>
            <person name="Song Y."/>
            <person name="Salvetti E."/>
            <person name="Wrobel A."/>
            <person name="Rasinkangas P."/>
            <person name="Parkhill J."/>
            <person name="Rea M.C."/>
            <person name="O'Sullivan O."/>
            <person name="Ritari J."/>
            <person name="Douillard F.P."/>
            <person name="Paul Ross R."/>
            <person name="Yang R."/>
            <person name="Briner A.E."/>
            <person name="Felis G.E."/>
            <person name="de Vos W.M."/>
            <person name="Barrangou R."/>
            <person name="Klaenhammer T.R."/>
            <person name="Caufield P.W."/>
            <person name="Cui Y."/>
            <person name="Zhang H."/>
            <person name="O'Toole P.W."/>
        </authorList>
    </citation>
    <scope>NUCLEOTIDE SEQUENCE [LARGE SCALE GENOMIC DNA]</scope>
    <source>
        <strain evidence="9 10">DSM 20190</strain>
    </source>
</reference>
<comment type="catalytic activity">
    <reaction evidence="1 7">
        <text>Cleavage of hydrophobic, N-terminal signal or leader sequences from secreted and periplasmic proteins.</text>
        <dbReference type="EC" id="3.4.21.89"/>
    </reaction>
</comment>
<dbReference type="PANTHER" id="PTHR43390:SF1">
    <property type="entry name" value="CHLOROPLAST PROCESSING PEPTIDASE"/>
    <property type="match status" value="1"/>
</dbReference>
<keyword evidence="7" id="KW-0645">Protease</keyword>
<dbReference type="InterPro" id="IPR000223">
    <property type="entry name" value="Pept_S26A_signal_pept_1"/>
</dbReference>
<evidence type="ECO:0000259" key="8">
    <source>
        <dbReference type="Pfam" id="PF10502"/>
    </source>
</evidence>
<dbReference type="PROSITE" id="PS00761">
    <property type="entry name" value="SPASE_I_3"/>
    <property type="match status" value="1"/>
</dbReference>
<keyword evidence="5 7" id="KW-0378">Hydrolase</keyword>
<protein>
    <recommendedName>
        <fullName evidence="4 7">Signal peptidase I</fullName>
        <ecNumber evidence="4 7">3.4.21.89</ecNumber>
    </recommendedName>
</protein>
<comment type="similarity">
    <text evidence="3 7">Belongs to the peptidase S26 family.</text>
</comment>
<dbReference type="CDD" id="cd06530">
    <property type="entry name" value="S26_SPase_I"/>
    <property type="match status" value="1"/>
</dbReference>
<comment type="caution">
    <text evidence="9">The sequence shown here is derived from an EMBL/GenBank/DDBJ whole genome shotgun (WGS) entry which is preliminary data.</text>
</comment>
<accession>A0A0R2G3T6</accession>
<organism evidence="9 10">
    <name type="scientific">Weissella halotolerans DSM 20190</name>
    <dbReference type="NCBI Taxonomy" id="1123500"/>
    <lineage>
        <taxon>Bacteria</taxon>
        <taxon>Bacillati</taxon>
        <taxon>Bacillota</taxon>
        <taxon>Bacilli</taxon>
        <taxon>Lactobacillales</taxon>
        <taxon>Lactobacillaceae</taxon>
        <taxon>Weissella</taxon>
    </lineage>
</organism>
<dbReference type="GO" id="GO:0004252">
    <property type="term" value="F:serine-type endopeptidase activity"/>
    <property type="evidence" value="ECO:0007669"/>
    <property type="project" value="InterPro"/>
</dbReference>
<feature type="domain" description="Peptidase S26" evidence="8">
    <location>
        <begin position="2"/>
        <end position="181"/>
    </location>
</feature>
<feature type="active site" evidence="6">
    <location>
        <position position="75"/>
    </location>
</feature>
<evidence type="ECO:0000256" key="3">
    <source>
        <dbReference type="ARBA" id="ARBA00009370"/>
    </source>
</evidence>